<dbReference type="EMBL" id="MU157850">
    <property type="protein sequence ID" value="KAF9528838.1"/>
    <property type="molecule type" value="Genomic_DNA"/>
</dbReference>
<name>A0A9P6EH69_9AGAR</name>
<dbReference type="Proteomes" id="UP000807306">
    <property type="component" value="Unassembled WGS sequence"/>
</dbReference>
<evidence type="ECO:0000313" key="2">
    <source>
        <dbReference type="EMBL" id="KAF9528838.1"/>
    </source>
</evidence>
<keyword evidence="1" id="KW-0812">Transmembrane</keyword>
<protein>
    <submittedName>
        <fullName evidence="2">Uncharacterized protein</fullName>
    </submittedName>
</protein>
<organism evidence="2 3">
    <name type="scientific">Crepidotus variabilis</name>
    <dbReference type="NCBI Taxonomy" id="179855"/>
    <lineage>
        <taxon>Eukaryota</taxon>
        <taxon>Fungi</taxon>
        <taxon>Dikarya</taxon>
        <taxon>Basidiomycota</taxon>
        <taxon>Agaricomycotina</taxon>
        <taxon>Agaricomycetes</taxon>
        <taxon>Agaricomycetidae</taxon>
        <taxon>Agaricales</taxon>
        <taxon>Agaricineae</taxon>
        <taxon>Crepidotaceae</taxon>
        <taxon>Crepidotus</taxon>
    </lineage>
</organism>
<keyword evidence="3" id="KW-1185">Reference proteome</keyword>
<dbReference type="AlphaFoldDB" id="A0A9P6EH69"/>
<comment type="caution">
    <text evidence="2">The sequence shown here is derived from an EMBL/GenBank/DDBJ whole genome shotgun (WGS) entry which is preliminary data.</text>
</comment>
<feature type="transmembrane region" description="Helical" evidence="1">
    <location>
        <begin position="109"/>
        <end position="126"/>
    </location>
</feature>
<keyword evidence="1" id="KW-1133">Transmembrane helix</keyword>
<gene>
    <name evidence="2" type="ORF">CPB83DRAFT_300699</name>
</gene>
<evidence type="ECO:0000256" key="1">
    <source>
        <dbReference type="SAM" id="Phobius"/>
    </source>
</evidence>
<proteinExistence type="predicted"/>
<feature type="transmembrane region" description="Helical" evidence="1">
    <location>
        <begin position="69"/>
        <end position="88"/>
    </location>
</feature>
<reference evidence="2" key="1">
    <citation type="submission" date="2020-11" db="EMBL/GenBank/DDBJ databases">
        <authorList>
            <consortium name="DOE Joint Genome Institute"/>
            <person name="Ahrendt S."/>
            <person name="Riley R."/>
            <person name="Andreopoulos W."/>
            <person name="Labutti K."/>
            <person name="Pangilinan J."/>
            <person name="Ruiz-Duenas F.J."/>
            <person name="Barrasa J.M."/>
            <person name="Sanchez-Garcia M."/>
            <person name="Camarero S."/>
            <person name="Miyauchi S."/>
            <person name="Serrano A."/>
            <person name="Linde D."/>
            <person name="Babiker R."/>
            <person name="Drula E."/>
            <person name="Ayuso-Fernandez I."/>
            <person name="Pacheco R."/>
            <person name="Padilla G."/>
            <person name="Ferreira P."/>
            <person name="Barriuso J."/>
            <person name="Kellner H."/>
            <person name="Castanera R."/>
            <person name="Alfaro M."/>
            <person name="Ramirez L."/>
            <person name="Pisabarro A.G."/>
            <person name="Kuo A."/>
            <person name="Tritt A."/>
            <person name="Lipzen A."/>
            <person name="He G."/>
            <person name="Yan M."/>
            <person name="Ng V."/>
            <person name="Cullen D."/>
            <person name="Martin F."/>
            <person name="Rosso M.-N."/>
            <person name="Henrissat B."/>
            <person name="Hibbett D."/>
            <person name="Martinez A.T."/>
            <person name="Grigoriev I.V."/>
        </authorList>
    </citation>
    <scope>NUCLEOTIDE SEQUENCE</scope>
    <source>
        <strain evidence="2">CBS 506.95</strain>
    </source>
</reference>
<accession>A0A9P6EH69</accession>
<evidence type="ECO:0000313" key="3">
    <source>
        <dbReference type="Proteomes" id="UP000807306"/>
    </source>
</evidence>
<keyword evidence="1" id="KW-0472">Membrane</keyword>
<sequence>MPLLEFLSRVTRRLLDRLATTVTVAPTHSGTTSDIIPLRNMATQSTPAPAEAGISSDSELPLQPGPTSLWATGILAGVSAIGIGLFMIAIPSPIRPPLELVERRLNSQLATAWMVACLLGAWRHSFSTSYLHL</sequence>